<feature type="compositionally biased region" description="Basic and acidic residues" evidence="6">
    <location>
        <begin position="241"/>
        <end position="272"/>
    </location>
</feature>
<dbReference type="InterPro" id="IPR041569">
    <property type="entry name" value="AAA_lid_3"/>
</dbReference>
<dbReference type="GO" id="GO:0005741">
    <property type="term" value="C:mitochondrial outer membrane"/>
    <property type="evidence" value="ECO:0007669"/>
    <property type="project" value="UniProtKB-SubCell"/>
</dbReference>
<feature type="compositionally biased region" description="Basic and acidic residues" evidence="6">
    <location>
        <begin position="348"/>
        <end position="381"/>
    </location>
</feature>
<evidence type="ECO:0000256" key="3">
    <source>
        <dbReference type="ARBA" id="ARBA00022787"/>
    </source>
</evidence>
<dbReference type="Proteomes" id="UP000503462">
    <property type="component" value="Chromosome 5"/>
</dbReference>
<comment type="subcellular location">
    <subcellularLocation>
        <location evidence="1">Mitochondrion outer membrane</location>
        <topology evidence="1">Single-pass membrane protein</topology>
    </subcellularLocation>
</comment>
<dbReference type="PANTHER" id="PTHR45644">
    <property type="entry name" value="AAA ATPASE, PUTATIVE (AFU_ORTHOLOGUE AFUA_2G12920)-RELATED-RELATED"/>
    <property type="match status" value="1"/>
</dbReference>
<sequence length="976" mass="108368">MTGEDATATAPAVEEKDQKKVKIIKPYAIPQWFQHKCIKSQQELASINSGLVIKKTTPAANSAEETTSKRTSALFDDAVKVSGSKKEDGASDIDCQTATMTPVSSSASNDGEAGKESQQAELPTYQLEEEVYTSFKHTIAPTVSIGDEGTAFEQPTGIVIKVESVEALCHADAAIVQVAKDLATKLLVLDPEDLEDLAADFHVEHRAAEKIEEEERRVKRAAKKAKDEKKAAKEKAKRVKDKAEEKARKKAADKIAEEKKEAEDKAEKEKLLRRSSRSSPRKLNQSTQAKAESDATDAAVARSTAAKDTLEGQCSGTPQTEAVDADQVEVLQLQAQPATSQVASNETKPADAKATIDLKTEGAGSDKKSIEGGNEDSKADESSSDDESETDPATPEDENNNMDSYYPYYYDVKTSSFPLATRYFDPVGDQVQYKQAKSRGAASLRYLITGQEPEPEDDTVKAKSLATQPPVIVQLRYINRLLKDDAAERIFFGLRTYIKSYRKVGQKAILLLTAVSNEDPFKTDSADDEDTINPWQSTDDKLSNFMNDLEIDGSALFELKTVQKIDTLQPGPADSPMGYKIQRLKRHLRHGYPKAELSWLEPSANWSDMDTEVLTALSREEWTDNEIRQAARQIVGCALAKGNLEFSDVLGGVEQIERSKEIKKKTEEEKKFDEKLDKVRRTCNEYESRLLSCVVKPSTLKSTYDDVIIDAETKDTIKQLISLFRLKTTSKSEKLLKLLNINGAMFYGPPGTGKTHLCRAMATDQNACMLAVDPSSIADMWVGETEKLIKASFTLATKLSPCLLFIDEADALFRKRTPCDKSWERSSLTMFLQQMDGIATDKKRPFVVVATNRPADLDDAFLRRLPHKVLFRLPAEQQRAEILRLFIKDEDLVPGFNFNTLARLTVGFSGSDLKSLCGQAVLAWATENALTQSDIEVDLQLKTSHFTKALQRTRPTVSAQSLREIEEWSKMFNHGR</sequence>
<evidence type="ECO:0000256" key="1">
    <source>
        <dbReference type="ARBA" id="ARBA00004572"/>
    </source>
</evidence>
<dbReference type="Pfam" id="PF17862">
    <property type="entry name" value="AAA_lid_3"/>
    <property type="match status" value="1"/>
</dbReference>
<dbReference type="SMART" id="SM00382">
    <property type="entry name" value="AAA"/>
    <property type="match status" value="1"/>
</dbReference>
<dbReference type="GO" id="GO:0005524">
    <property type="term" value="F:ATP binding"/>
    <property type="evidence" value="ECO:0007669"/>
    <property type="project" value="UniProtKB-KW"/>
</dbReference>
<dbReference type="Gene3D" id="3.40.50.300">
    <property type="entry name" value="P-loop containing nucleotide triphosphate hydrolases"/>
    <property type="match status" value="1"/>
</dbReference>
<keyword evidence="9" id="KW-1185">Reference proteome</keyword>
<evidence type="ECO:0000256" key="5">
    <source>
        <dbReference type="SAM" id="Coils"/>
    </source>
</evidence>
<dbReference type="InterPro" id="IPR051701">
    <property type="entry name" value="Mito_OM_Translocase_MSP1"/>
</dbReference>
<evidence type="ECO:0000256" key="2">
    <source>
        <dbReference type="ARBA" id="ARBA00022741"/>
    </source>
</evidence>
<keyword evidence="3" id="KW-1000">Mitochondrion outer membrane</keyword>
<feature type="region of interest" description="Disordered" evidence="6">
    <location>
        <begin position="211"/>
        <end position="405"/>
    </location>
</feature>
<dbReference type="InterPro" id="IPR027417">
    <property type="entry name" value="P-loop_NTPase"/>
</dbReference>
<dbReference type="Gene3D" id="1.10.8.60">
    <property type="match status" value="1"/>
</dbReference>
<feature type="coiled-coil region" evidence="5">
    <location>
        <begin position="662"/>
        <end position="689"/>
    </location>
</feature>
<name>A0A6H0Y354_9PEZI</name>
<feature type="compositionally biased region" description="Acidic residues" evidence="6">
    <location>
        <begin position="382"/>
        <end position="400"/>
    </location>
</feature>
<keyword evidence="3" id="KW-0496">Mitochondrion</keyword>
<feature type="compositionally biased region" description="Polar residues" evidence="6">
    <location>
        <begin position="94"/>
        <end position="109"/>
    </location>
</feature>
<dbReference type="InterPro" id="IPR015415">
    <property type="entry name" value="Spast_Vps4_C"/>
</dbReference>
<proteinExistence type="predicted"/>
<keyword evidence="2" id="KW-0547">Nucleotide-binding</keyword>
<accession>A0A6H0Y354</accession>
<keyword evidence="5" id="KW-0175">Coiled coil</keyword>
<evidence type="ECO:0000256" key="4">
    <source>
        <dbReference type="ARBA" id="ARBA00022840"/>
    </source>
</evidence>
<evidence type="ECO:0000256" key="6">
    <source>
        <dbReference type="SAM" id="MobiDB-lite"/>
    </source>
</evidence>
<evidence type="ECO:0000313" key="9">
    <source>
        <dbReference type="Proteomes" id="UP000503462"/>
    </source>
</evidence>
<dbReference type="InterPro" id="IPR003959">
    <property type="entry name" value="ATPase_AAA_core"/>
</dbReference>
<dbReference type="Pfam" id="PF09336">
    <property type="entry name" value="Vps4_C"/>
    <property type="match status" value="1"/>
</dbReference>
<reference evidence="8 9" key="1">
    <citation type="journal article" date="2016" name="Sci. Rep.">
        <title>Peltaster fructicola genome reveals evolution from an invasive phytopathogen to an ectophytic parasite.</title>
        <authorList>
            <person name="Xu C."/>
            <person name="Chen H."/>
            <person name="Gleason M.L."/>
            <person name="Xu J.R."/>
            <person name="Liu H."/>
            <person name="Zhang R."/>
            <person name="Sun G."/>
        </authorList>
    </citation>
    <scope>NUCLEOTIDE SEQUENCE [LARGE SCALE GENOMIC DNA]</scope>
    <source>
        <strain evidence="8 9">LNHT1506</strain>
    </source>
</reference>
<feature type="domain" description="AAA+ ATPase" evidence="7">
    <location>
        <begin position="740"/>
        <end position="875"/>
    </location>
</feature>
<gene>
    <name evidence="8" type="ORF">AMS68_006951</name>
</gene>
<dbReference type="SUPFAM" id="SSF52540">
    <property type="entry name" value="P-loop containing nucleoside triphosphate hydrolases"/>
    <property type="match status" value="1"/>
</dbReference>
<dbReference type="AlphaFoldDB" id="A0A6H0Y354"/>
<keyword evidence="4" id="KW-0067">ATP-binding</keyword>
<keyword evidence="3" id="KW-0472">Membrane</keyword>
<dbReference type="Pfam" id="PF00004">
    <property type="entry name" value="AAA"/>
    <property type="match status" value="1"/>
</dbReference>
<feature type="compositionally biased region" description="Polar residues" evidence="6">
    <location>
        <begin position="333"/>
        <end position="347"/>
    </location>
</feature>
<dbReference type="OrthoDB" id="39734at2759"/>
<dbReference type="PANTHER" id="PTHR45644:SF56">
    <property type="entry name" value="AAA ATPASE, PUTATIVE (AFU_ORTHOLOGUE AFUA_2G12920)-RELATED"/>
    <property type="match status" value="1"/>
</dbReference>
<organism evidence="8 9">
    <name type="scientific">Peltaster fructicola</name>
    <dbReference type="NCBI Taxonomy" id="286661"/>
    <lineage>
        <taxon>Eukaryota</taxon>
        <taxon>Fungi</taxon>
        <taxon>Dikarya</taxon>
        <taxon>Ascomycota</taxon>
        <taxon>Pezizomycotina</taxon>
        <taxon>Dothideomycetes</taxon>
        <taxon>Dothideomycetes incertae sedis</taxon>
        <taxon>Peltaster</taxon>
    </lineage>
</organism>
<dbReference type="CDD" id="cd19481">
    <property type="entry name" value="RecA-like_protease"/>
    <property type="match status" value="1"/>
</dbReference>
<evidence type="ECO:0000259" key="7">
    <source>
        <dbReference type="SMART" id="SM00382"/>
    </source>
</evidence>
<feature type="region of interest" description="Disordered" evidence="6">
    <location>
        <begin position="84"/>
        <end position="121"/>
    </location>
</feature>
<feature type="compositionally biased region" description="Basic and acidic residues" evidence="6">
    <location>
        <begin position="224"/>
        <end position="234"/>
    </location>
</feature>
<evidence type="ECO:0000313" key="8">
    <source>
        <dbReference type="EMBL" id="QIX01434.1"/>
    </source>
</evidence>
<feature type="compositionally biased region" description="Low complexity" evidence="6">
    <location>
        <begin position="296"/>
        <end position="307"/>
    </location>
</feature>
<protein>
    <recommendedName>
        <fullName evidence="7">AAA+ ATPase domain-containing protein</fullName>
    </recommendedName>
</protein>
<dbReference type="EMBL" id="CP051143">
    <property type="protein sequence ID" value="QIX01434.1"/>
    <property type="molecule type" value="Genomic_DNA"/>
</dbReference>
<dbReference type="InterPro" id="IPR003593">
    <property type="entry name" value="AAA+_ATPase"/>
</dbReference>
<dbReference type="GO" id="GO:0016887">
    <property type="term" value="F:ATP hydrolysis activity"/>
    <property type="evidence" value="ECO:0007669"/>
    <property type="project" value="InterPro"/>
</dbReference>